<gene>
    <name evidence="2" type="ORF">CXZ10_03805</name>
</gene>
<dbReference type="PANTHER" id="PTHR12558">
    <property type="entry name" value="CELL DIVISION CYCLE 16,23,27"/>
    <property type="match status" value="1"/>
</dbReference>
<dbReference type="Pfam" id="PF13181">
    <property type="entry name" value="TPR_8"/>
    <property type="match status" value="1"/>
</dbReference>
<dbReference type="EMBL" id="PJNW01000002">
    <property type="protein sequence ID" value="PKR90504.1"/>
    <property type="molecule type" value="Genomic_DNA"/>
</dbReference>
<dbReference type="Pfam" id="PF13432">
    <property type="entry name" value="TPR_16"/>
    <property type="match status" value="2"/>
</dbReference>
<proteinExistence type="predicted"/>
<accession>A0A2N3M177</accession>
<keyword evidence="3" id="KW-1185">Reference proteome</keyword>
<evidence type="ECO:0000313" key="2">
    <source>
        <dbReference type="EMBL" id="PKR90504.1"/>
    </source>
</evidence>
<dbReference type="Pfam" id="PF14559">
    <property type="entry name" value="TPR_19"/>
    <property type="match status" value="1"/>
</dbReference>
<name>A0A2N3M177_9HYPH</name>
<dbReference type="Pfam" id="PF17128">
    <property type="entry name" value="DUF5107"/>
    <property type="match status" value="1"/>
</dbReference>
<protein>
    <submittedName>
        <fullName evidence="2">DUF5107 domain-containing protein</fullName>
    </submittedName>
</protein>
<evidence type="ECO:0000259" key="1">
    <source>
        <dbReference type="Pfam" id="PF17128"/>
    </source>
</evidence>
<comment type="caution">
    <text evidence="2">The sequence shown here is derived from an EMBL/GenBank/DDBJ whole genome shotgun (WGS) entry which is preliminary data.</text>
</comment>
<dbReference type="InterPro" id="IPR019734">
    <property type="entry name" value="TPR_rpt"/>
</dbReference>
<dbReference type="SMART" id="SM00028">
    <property type="entry name" value="TPR"/>
    <property type="match status" value="7"/>
</dbReference>
<dbReference type="SUPFAM" id="SSF48452">
    <property type="entry name" value="TPR-like"/>
    <property type="match status" value="2"/>
</dbReference>
<dbReference type="AlphaFoldDB" id="A0A2N3M177"/>
<dbReference type="PANTHER" id="PTHR12558:SF33">
    <property type="entry name" value="BLL7664 PROTEIN"/>
    <property type="match status" value="1"/>
</dbReference>
<organism evidence="2 3">
    <name type="scientific">Pleomorphomonas diazotrophica</name>
    <dbReference type="NCBI Taxonomy" id="1166257"/>
    <lineage>
        <taxon>Bacteria</taxon>
        <taxon>Pseudomonadati</taxon>
        <taxon>Pseudomonadota</taxon>
        <taxon>Alphaproteobacteria</taxon>
        <taxon>Hyphomicrobiales</taxon>
        <taxon>Pleomorphomonadaceae</taxon>
        <taxon>Pleomorphomonas</taxon>
    </lineage>
</organism>
<sequence>MTDPRLRDGKERAMKQVELPAAPRALTGPVKAWSEPLVIPTYEPAPADRNPMFLEKRVFQGSSGRVYPLPFFDRIDSELHDKSWTALHIENDYLRVTVLPELGGRIYAVVDKMNGYDLVYRNRVIKPALVGLAGPWLSGGIEFNWPQHHRPSTYMPTAWEIVEEADGSRVIWLSEHEPMNRMKGMHGVRLSPGKACLELAVRLHNRTELTQTFLWWANVATEVHEDYQSFFPEDVHFIADHAKRATSAFPGCEGRYYGVDYASRARDGVPPEETPSQFVPKRGYAPNDLRWYANIPVPTSYMCLGSRDDFFGGYDHAVDAGIVHVANHHISPGKKQWTWGNHDFGYAWDRNLTEPDDNGVYWPYIEIMAGVYTDNQPDFSFVAPGETKTFSQYWYPIREIGAAAAATLKAAIGLKFDGVRLTVGIQATEAATGARIIVSVGEKTLAERTVNLDPAKPLLIPLDLPGGVDPDGVRVVVEQDGVTLVERRPVDRDKVTIPPPATEPPRPEDIDSADELWMTGVHLDQYRHATRPADIYWREALRRDPGDVRCNTALGIWHLRRGEFTAAEACFRKAIERLTRRNPNPPTGEAHYHLGIALRYLGQPDAAYDALYKATWNAAWRGPAHLALAEIDGTRGALADALGHVEEALRHDVENSVARSLKAALLIKLGRAAEADTLLAETLARDPLDARARMLNGLPFNGDDQLYLDIAIETARSGFVADALALLEGRAAAVGRAASPLLHYHAALLAGRLGKSTESYLAAAAEASPDYCFPARLEDIAALEAAIGANPADGRAPCYLGNLLYDRRRHAEAIVLWEKSVAIDPSWSIPWRNLGIGYFNIEGSEGKAVAAYDKALAAAPHDARLVYERDQLWKRIGRSPAERLAELESRLNLVASRDDLSVELSALYNQLGQPEKSAPLIAGRAFQPWEGGEGLALDQWVRSHLGLGRRVLAAGKAEAAVAEFEAALNPPRSLGEARHLLANQSDVQYWLGKALAAADRGEEATRWLTLAAEFAGDFLGMEVRAYSEKTFFSALSLIALSRKAEAETLLYELRAYAEETMASPAKIDYFATSLPTMLLFDDDLQLRRRVSAHVMLAEAAIGLGDPATGREHLQAALKLDPNHALAADLLSDLPNG</sequence>
<reference evidence="2 3" key="1">
    <citation type="submission" date="2017-12" db="EMBL/GenBank/DDBJ databases">
        <title>Anaerobic carbon monoxide metabolism by Pleomorphomonas carboxyditropha sp. nov., a new mesophilic hydrogenogenic carboxidotroph.</title>
        <authorList>
            <person name="Esquivel-Elizondo S."/>
            <person name="Krajmalnik-Brown R."/>
        </authorList>
    </citation>
    <scope>NUCLEOTIDE SEQUENCE [LARGE SCALE GENOMIC DNA]</scope>
    <source>
        <strain evidence="2 3">R5-392</strain>
    </source>
</reference>
<dbReference type="OrthoDB" id="174931at2"/>
<dbReference type="InterPro" id="IPR033396">
    <property type="entry name" value="DUF5107"/>
</dbReference>
<evidence type="ECO:0000313" key="3">
    <source>
        <dbReference type="Proteomes" id="UP000233491"/>
    </source>
</evidence>
<dbReference type="Proteomes" id="UP000233491">
    <property type="component" value="Unassembled WGS sequence"/>
</dbReference>
<dbReference type="Gene3D" id="1.25.40.10">
    <property type="entry name" value="Tetratricopeptide repeat domain"/>
    <property type="match status" value="3"/>
</dbReference>
<feature type="domain" description="DUF5107" evidence="1">
    <location>
        <begin position="65"/>
        <end position="397"/>
    </location>
</feature>
<dbReference type="InterPro" id="IPR011990">
    <property type="entry name" value="TPR-like_helical_dom_sf"/>
</dbReference>